<dbReference type="Pfam" id="PF13247">
    <property type="entry name" value="Fer4_11"/>
    <property type="match status" value="1"/>
</dbReference>
<evidence type="ECO:0000256" key="1">
    <source>
        <dbReference type="ARBA" id="ARBA00022485"/>
    </source>
</evidence>
<dbReference type="InterPro" id="IPR050954">
    <property type="entry name" value="ET_IronSulfur_Cluster-Binding"/>
</dbReference>
<gene>
    <name evidence="6" type="ORF">SAMN02745823_00783</name>
</gene>
<dbReference type="PROSITE" id="PS51379">
    <property type="entry name" value="4FE4S_FER_2"/>
    <property type="match status" value="3"/>
</dbReference>
<protein>
    <submittedName>
        <fullName evidence="6">Fe-S-cluster-containing dehydrogenase component</fullName>
    </submittedName>
</protein>
<dbReference type="InterPro" id="IPR017896">
    <property type="entry name" value="4Fe4S_Fe-S-bd"/>
</dbReference>
<organism evidence="6 7">
    <name type="scientific">Sporobacter termitidis DSM 10068</name>
    <dbReference type="NCBI Taxonomy" id="1123282"/>
    <lineage>
        <taxon>Bacteria</taxon>
        <taxon>Bacillati</taxon>
        <taxon>Bacillota</taxon>
        <taxon>Clostridia</taxon>
        <taxon>Eubacteriales</taxon>
        <taxon>Oscillospiraceae</taxon>
        <taxon>Sporobacter</taxon>
    </lineage>
</organism>
<accession>A0A1M5VDX4</accession>
<evidence type="ECO:0000256" key="4">
    <source>
        <dbReference type="ARBA" id="ARBA00023014"/>
    </source>
</evidence>
<dbReference type="STRING" id="1123282.SAMN02745823_00783"/>
<dbReference type="Gene3D" id="2.60.40.1120">
    <property type="entry name" value="Carboxypeptidase-like, regulatory domain"/>
    <property type="match status" value="1"/>
</dbReference>
<feature type="domain" description="4Fe-4S ferredoxin-type" evidence="5">
    <location>
        <begin position="3"/>
        <end position="32"/>
    </location>
</feature>
<dbReference type="InterPro" id="IPR017900">
    <property type="entry name" value="4Fe4S_Fe_S_CS"/>
</dbReference>
<dbReference type="PROSITE" id="PS00198">
    <property type="entry name" value="4FE4S_FER_1"/>
    <property type="match status" value="1"/>
</dbReference>
<keyword evidence="1" id="KW-0004">4Fe-4S</keyword>
<dbReference type="RefSeq" id="WP_073076354.1">
    <property type="nucleotide sequence ID" value="NZ_FQXV01000002.1"/>
</dbReference>
<dbReference type="GO" id="GO:0051539">
    <property type="term" value="F:4 iron, 4 sulfur cluster binding"/>
    <property type="evidence" value="ECO:0007669"/>
    <property type="project" value="UniProtKB-KW"/>
</dbReference>
<dbReference type="Gene3D" id="3.30.70.20">
    <property type="match status" value="2"/>
</dbReference>
<evidence type="ECO:0000259" key="5">
    <source>
        <dbReference type="PROSITE" id="PS51379"/>
    </source>
</evidence>
<dbReference type="EMBL" id="FQXV01000002">
    <property type="protein sequence ID" value="SHH73472.1"/>
    <property type="molecule type" value="Genomic_DNA"/>
</dbReference>
<dbReference type="PANTHER" id="PTHR43177">
    <property type="entry name" value="PROTEIN NRFC"/>
    <property type="match status" value="1"/>
</dbReference>
<keyword evidence="4" id="KW-0411">Iron-sulfur</keyword>
<dbReference type="Proteomes" id="UP000183995">
    <property type="component" value="Unassembled WGS sequence"/>
</dbReference>
<keyword evidence="2" id="KW-0479">Metal-binding</keyword>
<name>A0A1M5VDX4_9FIRM</name>
<dbReference type="OrthoDB" id="9810688at2"/>
<dbReference type="SUPFAM" id="SSF54862">
    <property type="entry name" value="4Fe-4S ferredoxins"/>
    <property type="match status" value="1"/>
</dbReference>
<evidence type="ECO:0000313" key="6">
    <source>
        <dbReference type="EMBL" id="SHH73472.1"/>
    </source>
</evidence>
<keyword evidence="7" id="KW-1185">Reference proteome</keyword>
<dbReference type="GO" id="GO:0046872">
    <property type="term" value="F:metal ion binding"/>
    <property type="evidence" value="ECO:0007669"/>
    <property type="project" value="UniProtKB-KW"/>
</dbReference>
<feature type="domain" description="4Fe-4S ferredoxin-type" evidence="5">
    <location>
        <begin position="57"/>
        <end position="90"/>
    </location>
</feature>
<evidence type="ECO:0000313" key="7">
    <source>
        <dbReference type="Proteomes" id="UP000183995"/>
    </source>
</evidence>
<dbReference type="PANTHER" id="PTHR43177:SF3">
    <property type="entry name" value="PROTEIN NRFC HOMOLOG"/>
    <property type="match status" value="1"/>
</dbReference>
<feature type="domain" description="4Fe-4S ferredoxin-type" evidence="5">
    <location>
        <begin position="91"/>
        <end position="120"/>
    </location>
</feature>
<keyword evidence="3" id="KW-0408">Iron</keyword>
<sequence>MSKVFCIDVAKCNGCYNCQLACKDEHVGNDWAPYARPQPEIGQFWIKVKENVGGTIPKVKIHYISQLCNHCENATCMKACGKNAIYRREDGLVIIDPEKCDGCKACITACPYEAIYFNEELGISQKCTGCAHLLDNGYKLPRCVEACPTDALMFGEESEMQDFIVGATVRRPETGNHPKVYYRNIPGKFIAGTVYDPIEKEVVIGARIRATNGGKTVEVRSDEYGDFWLKDLAQGKYDVVIEAPGFEYKVFENVDATKDVNLGDIPLARK</sequence>
<dbReference type="AlphaFoldDB" id="A0A1M5VDX4"/>
<reference evidence="6 7" key="1">
    <citation type="submission" date="2016-11" db="EMBL/GenBank/DDBJ databases">
        <authorList>
            <person name="Jaros S."/>
            <person name="Januszkiewicz K."/>
            <person name="Wedrychowicz H."/>
        </authorList>
    </citation>
    <scope>NUCLEOTIDE SEQUENCE [LARGE SCALE GENOMIC DNA]</scope>
    <source>
        <strain evidence="6 7">DSM 10068</strain>
    </source>
</reference>
<proteinExistence type="predicted"/>
<evidence type="ECO:0000256" key="2">
    <source>
        <dbReference type="ARBA" id="ARBA00022723"/>
    </source>
</evidence>
<evidence type="ECO:0000256" key="3">
    <source>
        <dbReference type="ARBA" id="ARBA00023004"/>
    </source>
</evidence>
<dbReference type="Pfam" id="PF13620">
    <property type="entry name" value="CarboxypepD_reg"/>
    <property type="match status" value="1"/>
</dbReference>